<dbReference type="AlphaFoldDB" id="A0A1Z3N630"/>
<keyword evidence="1" id="KW-0472">Membrane</keyword>
<gene>
    <name evidence="2" type="ORF">B9G79_04595</name>
</gene>
<accession>A0A1Z3N630</accession>
<dbReference type="Proteomes" id="UP000197003">
    <property type="component" value="Chromosome"/>
</dbReference>
<dbReference type="RefSeq" id="WP_088564489.1">
    <property type="nucleotide sequence ID" value="NZ_CP020946.1"/>
</dbReference>
<keyword evidence="1" id="KW-0812">Transmembrane</keyword>
<reference evidence="2 3" key="1">
    <citation type="submission" date="2017-04" db="EMBL/GenBank/DDBJ databases">
        <title>Whole genome sequence of Bdellovibrio bacteriovorus strain SSB218315.</title>
        <authorList>
            <person name="Oyedara O."/>
            <person name="Rodriguez-Perez M.A."/>
        </authorList>
    </citation>
    <scope>NUCLEOTIDE SEQUENCE [LARGE SCALE GENOMIC DNA]</scope>
    <source>
        <strain evidence="2 3">SSB218315</strain>
    </source>
</reference>
<protein>
    <submittedName>
        <fullName evidence="2">Uncharacterized protein</fullName>
    </submittedName>
</protein>
<name>A0A1Z3N630_BDEBC</name>
<dbReference type="OrthoDB" id="268656at2"/>
<proteinExistence type="predicted"/>
<feature type="transmembrane region" description="Helical" evidence="1">
    <location>
        <begin position="17"/>
        <end position="36"/>
    </location>
</feature>
<keyword evidence="1" id="KW-1133">Transmembrane helix</keyword>
<evidence type="ECO:0000313" key="2">
    <source>
        <dbReference type="EMBL" id="ASD62897.1"/>
    </source>
</evidence>
<sequence length="204" mass="23659">MTLKEKMQFAFNQSKKIIIMSFFTLNVGIMVVDGLPDQSKLGERFMSFVKRYQALVMLYQPWAMFAPNPMNTNAFIEADLKFDDGSTGVWKMPRPLNINGPRKVLTGDRYRLLGQETLLPNQNELVWFDVSRFVTREVMQAESTGKNRILKEISFKRYQSRVAPPPEAPLIPHGTLSSKYDIETIFVYTPTFERIRHEATNNRQ</sequence>
<organism evidence="2 3">
    <name type="scientific">Bdellovibrio bacteriovorus</name>
    <dbReference type="NCBI Taxonomy" id="959"/>
    <lineage>
        <taxon>Bacteria</taxon>
        <taxon>Pseudomonadati</taxon>
        <taxon>Bdellovibrionota</taxon>
        <taxon>Bdellovibrionia</taxon>
        <taxon>Bdellovibrionales</taxon>
        <taxon>Pseudobdellovibrionaceae</taxon>
        <taxon>Bdellovibrio</taxon>
    </lineage>
</organism>
<dbReference type="EMBL" id="CP020946">
    <property type="protein sequence ID" value="ASD62897.1"/>
    <property type="molecule type" value="Genomic_DNA"/>
</dbReference>
<evidence type="ECO:0000256" key="1">
    <source>
        <dbReference type="SAM" id="Phobius"/>
    </source>
</evidence>
<evidence type="ECO:0000313" key="3">
    <source>
        <dbReference type="Proteomes" id="UP000197003"/>
    </source>
</evidence>